<dbReference type="PROSITE" id="PS51186">
    <property type="entry name" value="GNAT"/>
    <property type="match status" value="1"/>
</dbReference>
<dbReference type="Proteomes" id="UP000661025">
    <property type="component" value="Unassembled WGS sequence"/>
</dbReference>
<accession>A0A927QKX6</accession>
<reference evidence="3" key="1">
    <citation type="submission" date="2020-09" db="EMBL/GenBank/DDBJ databases">
        <title>Streptomyces canutascabiei sp. nov., which causes potato common scab and is distributed across the world.</title>
        <authorList>
            <person name="Nguyen H.P."/>
            <person name="Weisberg A.J."/>
            <person name="Chang J.H."/>
            <person name="Clarke C.R."/>
        </authorList>
    </citation>
    <scope>NUCLEOTIDE SEQUENCE</scope>
    <source>
        <strain evidence="3">ID-01-6.2a</strain>
    </source>
</reference>
<sequence>MRLRPLDETGARQIEHWFDHPEVQRRLGGRSWIHRQLRLLGEQARATFRGATVLRAHGWLGLDPAGTPVAFVCGDVYDRWVRYHGEGPEGPLLSDAAPGPALGLAHLVDPERWRHGHGRSALRAVLAHPDAGDVRTFFLGLDADNHASRRCAASAGFTLPDPEPDHEGMLYYRVDRRDRPGLLPPPGQPGGAGSRVRQITAMA</sequence>
<dbReference type="InterPro" id="IPR000182">
    <property type="entry name" value="GNAT_dom"/>
</dbReference>
<dbReference type="Gene3D" id="3.40.630.30">
    <property type="match status" value="1"/>
</dbReference>
<evidence type="ECO:0000259" key="2">
    <source>
        <dbReference type="PROSITE" id="PS51186"/>
    </source>
</evidence>
<feature type="region of interest" description="Disordered" evidence="1">
    <location>
        <begin position="178"/>
        <end position="203"/>
    </location>
</feature>
<organism evidence="3 4">
    <name type="scientific">Streptomyces caniscabiei</name>
    <dbReference type="NCBI Taxonomy" id="2746961"/>
    <lineage>
        <taxon>Bacteria</taxon>
        <taxon>Bacillati</taxon>
        <taxon>Actinomycetota</taxon>
        <taxon>Actinomycetes</taxon>
        <taxon>Kitasatosporales</taxon>
        <taxon>Streptomycetaceae</taxon>
        <taxon>Streptomyces</taxon>
    </lineage>
</organism>
<comment type="caution">
    <text evidence="3">The sequence shown here is derived from an EMBL/GenBank/DDBJ whole genome shotgun (WGS) entry which is preliminary data.</text>
</comment>
<evidence type="ECO:0000256" key="1">
    <source>
        <dbReference type="SAM" id="MobiDB-lite"/>
    </source>
</evidence>
<feature type="domain" description="N-acetyltransferase" evidence="2">
    <location>
        <begin position="1"/>
        <end position="177"/>
    </location>
</feature>
<evidence type="ECO:0000313" key="3">
    <source>
        <dbReference type="EMBL" id="MBD9725397.1"/>
    </source>
</evidence>
<dbReference type="Pfam" id="PF13302">
    <property type="entry name" value="Acetyltransf_3"/>
    <property type="match status" value="1"/>
</dbReference>
<proteinExistence type="predicted"/>
<dbReference type="AlphaFoldDB" id="A0A927QKX6"/>
<gene>
    <name evidence="3" type="ORF">IHE70_19665</name>
</gene>
<dbReference type="EMBL" id="JACYXT010000007">
    <property type="protein sequence ID" value="MBD9725397.1"/>
    <property type="molecule type" value="Genomic_DNA"/>
</dbReference>
<protein>
    <submittedName>
        <fullName evidence="3">GNAT family N-acetyltransferase</fullName>
    </submittedName>
</protein>
<dbReference type="GO" id="GO:0016747">
    <property type="term" value="F:acyltransferase activity, transferring groups other than amino-acyl groups"/>
    <property type="evidence" value="ECO:0007669"/>
    <property type="project" value="InterPro"/>
</dbReference>
<evidence type="ECO:0000313" key="4">
    <source>
        <dbReference type="Proteomes" id="UP000661025"/>
    </source>
</evidence>
<dbReference type="SUPFAM" id="SSF55729">
    <property type="entry name" value="Acyl-CoA N-acyltransferases (Nat)"/>
    <property type="match status" value="1"/>
</dbReference>
<dbReference type="InterPro" id="IPR016181">
    <property type="entry name" value="Acyl_CoA_acyltransferase"/>
</dbReference>
<name>A0A927QKX6_9ACTN</name>